<evidence type="ECO:0000256" key="2">
    <source>
        <dbReference type="RuleBase" id="RU003476"/>
    </source>
</evidence>
<dbReference type="RefSeq" id="WP_343335696.1">
    <property type="nucleotide sequence ID" value="NZ_JAPOHD010000068.1"/>
</dbReference>
<dbReference type="Gene3D" id="3.90.79.10">
    <property type="entry name" value="Nucleoside Triphosphate Pyrophosphohydrolase"/>
    <property type="match status" value="1"/>
</dbReference>
<dbReference type="CDD" id="cd18873">
    <property type="entry name" value="NUDIX_NadM_like"/>
    <property type="match status" value="1"/>
</dbReference>
<dbReference type="InterPro" id="IPR015797">
    <property type="entry name" value="NUDIX_hydrolase-like_dom_sf"/>
</dbReference>
<accession>A0A9X3J8C3</accession>
<evidence type="ECO:0000259" key="3">
    <source>
        <dbReference type="PROSITE" id="PS51462"/>
    </source>
</evidence>
<organism evidence="4 5">
    <name type="scientific">Draconibacterium aestuarii</name>
    <dbReference type="NCBI Taxonomy" id="2998507"/>
    <lineage>
        <taxon>Bacteria</taxon>
        <taxon>Pseudomonadati</taxon>
        <taxon>Bacteroidota</taxon>
        <taxon>Bacteroidia</taxon>
        <taxon>Marinilabiliales</taxon>
        <taxon>Prolixibacteraceae</taxon>
        <taxon>Draconibacterium</taxon>
    </lineage>
</organism>
<dbReference type="Proteomes" id="UP001145087">
    <property type="component" value="Unassembled WGS sequence"/>
</dbReference>
<name>A0A9X3J8C3_9BACT</name>
<evidence type="ECO:0000313" key="4">
    <source>
        <dbReference type="EMBL" id="MCY1723373.1"/>
    </source>
</evidence>
<comment type="caution">
    <text evidence="4">The sequence shown here is derived from an EMBL/GenBank/DDBJ whole genome shotgun (WGS) entry which is preliminary data.</text>
</comment>
<dbReference type="PRINTS" id="PR00502">
    <property type="entry name" value="NUDIXFAMILY"/>
</dbReference>
<dbReference type="PROSITE" id="PS51462">
    <property type="entry name" value="NUDIX"/>
    <property type="match status" value="1"/>
</dbReference>
<proteinExistence type="inferred from homology"/>
<dbReference type="InterPro" id="IPR020084">
    <property type="entry name" value="NUDIX_hydrolase_CS"/>
</dbReference>
<sequence>MYSYKYPRAALTVDSIVFVKNETTIKVLLIERGREPFDKMWALPGGFIEMDETLEKACIRELAEETGLVLTKMEQFRVYDAINRDPRHRTISVVFAAEIATPKAVTGSDDATRAEWFSVDELPELAFDHAQILEDFFVKNRVAPA</sequence>
<dbReference type="AlphaFoldDB" id="A0A9X3J8C3"/>
<dbReference type="PROSITE" id="PS00893">
    <property type="entry name" value="NUDIX_BOX"/>
    <property type="match status" value="1"/>
</dbReference>
<dbReference type="EMBL" id="JAPOHD010000068">
    <property type="protein sequence ID" value="MCY1723373.1"/>
    <property type="molecule type" value="Genomic_DNA"/>
</dbReference>
<evidence type="ECO:0000256" key="1">
    <source>
        <dbReference type="ARBA" id="ARBA00022801"/>
    </source>
</evidence>
<keyword evidence="1 2" id="KW-0378">Hydrolase</keyword>
<reference evidence="4" key="1">
    <citation type="submission" date="2022-11" db="EMBL/GenBank/DDBJ databases">
        <title>Marilongibacter aestuarii gen. nov., sp. nov., isolated from tidal flat sediment.</title>
        <authorList>
            <person name="Jiayan W."/>
        </authorList>
    </citation>
    <scope>NUCLEOTIDE SEQUENCE</scope>
    <source>
        <strain evidence="4">Z1-6</strain>
    </source>
</reference>
<gene>
    <name evidence="4" type="ORF">OU798_23685</name>
</gene>
<feature type="domain" description="Nudix hydrolase" evidence="3">
    <location>
        <begin position="10"/>
        <end position="140"/>
    </location>
</feature>
<evidence type="ECO:0000313" key="5">
    <source>
        <dbReference type="Proteomes" id="UP001145087"/>
    </source>
</evidence>
<comment type="similarity">
    <text evidence="2">Belongs to the Nudix hydrolase family.</text>
</comment>
<dbReference type="InterPro" id="IPR020476">
    <property type="entry name" value="Nudix_hydrolase"/>
</dbReference>
<dbReference type="PANTHER" id="PTHR43736:SF1">
    <property type="entry name" value="DIHYDRONEOPTERIN TRIPHOSPHATE DIPHOSPHATASE"/>
    <property type="match status" value="1"/>
</dbReference>
<dbReference type="SUPFAM" id="SSF55811">
    <property type="entry name" value="Nudix"/>
    <property type="match status" value="1"/>
</dbReference>
<protein>
    <submittedName>
        <fullName evidence="4">NUDIX hydrolase</fullName>
    </submittedName>
</protein>
<dbReference type="InterPro" id="IPR000086">
    <property type="entry name" value="NUDIX_hydrolase_dom"/>
</dbReference>
<dbReference type="PANTHER" id="PTHR43736">
    <property type="entry name" value="ADP-RIBOSE PYROPHOSPHATASE"/>
    <property type="match status" value="1"/>
</dbReference>
<dbReference type="Pfam" id="PF00293">
    <property type="entry name" value="NUDIX"/>
    <property type="match status" value="1"/>
</dbReference>
<keyword evidence="5" id="KW-1185">Reference proteome</keyword>
<dbReference type="GO" id="GO:0016787">
    <property type="term" value="F:hydrolase activity"/>
    <property type="evidence" value="ECO:0007669"/>
    <property type="project" value="UniProtKB-KW"/>
</dbReference>